<dbReference type="EMBL" id="GG663736">
    <property type="protein sequence ID" value="EEH59385.1"/>
    <property type="molecule type" value="Genomic_DNA"/>
</dbReference>
<dbReference type="STRING" id="564608.C1MKJ8"/>
<reference evidence="1 2" key="1">
    <citation type="journal article" date="2009" name="Science">
        <title>Green evolution and dynamic adaptations revealed by genomes of the marine picoeukaryotes Micromonas.</title>
        <authorList>
            <person name="Worden A.Z."/>
            <person name="Lee J.H."/>
            <person name="Mock T."/>
            <person name="Rouze P."/>
            <person name="Simmons M.P."/>
            <person name="Aerts A.L."/>
            <person name="Allen A.E."/>
            <person name="Cuvelier M.L."/>
            <person name="Derelle E."/>
            <person name="Everett M.V."/>
            <person name="Foulon E."/>
            <person name="Grimwood J."/>
            <person name="Gundlach H."/>
            <person name="Henrissat B."/>
            <person name="Napoli C."/>
            <person name="McDonald S.M."/>
            <person name="Parker M.S."/>
            <person name="Rombauts S."/>
            <person name="Salamov A."/>
            <person name="Von Dassow P."/>
            <person name="Badger J.H."/>
            <person name="Coutinho P.M."/>
            <person name="Demir E."/>
            <person name="Dubchak I."/>
            <person name="Gentemann C."/>
            <person name="Eikrem W."/>
            <person name="Gready J.E."/>
            <person name="John U."/>
            <person name="Lanier W."/>
            <person name="Lindquist E.A."/>
            <person name="Lucas S."/>
            <person name="Mayer K.F."/>
            <person name="Moreau H."/>
            <person name="Not F."/>
            <person name="Otillar R."/>
            <person name="Panaud O."/>
            <person name="Pangilinan J."/>
            <person name="Paulsen I."/>
            <person name="Piegu B."/>
            <person name="Poliakov A."/>
            <person name="Robbens S."/>
            <person name="Schmutz J."/>
            <person name="Toulza E."/>
            <person name="Wyss T."/>
            <person name="Zelensky A."/>
            <person name="Zhou K."/>
            <person name="Armbrust E.V."/>
            <person name="Bhattacharya D."/>
            <person name="Goodenough U.W."/>
            <person name="Van de Peer Y."/>
            <person name="Grigoriev I.V."/>
        </authorList>
    </citation>
    <scope>NUCLEOTIDE SEQUENCE [LARGE SCALE GENOMIC DNA]</scope>
    <source>
        <strain evidence="1 2">CCMP1545</strain>
    </source>
</reference>
<name>C1MKJ8_MICPC</name>
<sequence>MEFAFFFGLPSLYKCCCLSEKKFFIPFSQTGNTDVLKLLAENIAANPPPTSTPLPRVRQLAWGSVDPLRTLGLKMHPDLVIASDVVYGNDPTKWQALVSTLCQLCGPNTLIVIANVRRYPLHHPMAESKFFEDATALDFKRSEAPLTTLHPDFRRAGAGGCAVHLFVRRSKATKRLRDGDFEVLNGSNQLQ</sequence>
<keyword evidence="2" id="KW-1185">Reference proteome</keyword>
<protein>
    <submittedName>
        <fullName evidence="1">Predicted protein</fullName>
    </submittedName>
</protein>
<dbReference type="KEGG" id="mpp:MICPUCDRAFT_64459"/>
<accession>C1MKJ8</accession>
<dbReference type="OrthoDB" id="552082at2759"/>
<evidence type="ECO:0000313" key="1">
    <source>
        <dbReference type="EMBL" id="EEH59385.1"/>
    </source>
</evidence>
<evidence type="ECO:0000313" key="2">
    <source>
        <dbReference type="Proteomes" id="UP000001876"/>
    </source>
</evidence>
<dbReference type="GeneID" id="9681506"/>
<dbReference type="InterPro" id="IPR029063">
    <property type="entry name" value="SAM-dependent_MTases_sf"/>
</dbReference>
<dbReference type="InterPro" id="IPR019410">
    <property type="entry name" value="Methyltransf_16"/>
</dbReference>
<dbReference type="Proteomes" id="UP000001876">
    <property type="component" value="Unassembled WGS sequence"/>
</dbReference>
<gene>
    <name evidence="1" type="ORF">MICPUCDRAFT_64459</name>
</gene>
<dbReference type="AlphaFoldDB" id="C1MKJ8"/>
<organism evidence="2">
    <name type="scientific">Micromonas pusilla (strain CCMP1545)</name>
    <name type="common">Picoplanktonic green alga</name>
    <dbReference type="NCBI Taxonomy" id="564608"/>
    <lineage>
        <taxon>Eukaryota</taxon>
        <taxon>Viridiplantae</taxon>
        <taxon>Chlorophyta</taxon>
        <taxon>Mamiellophyceae</taxon>
        <taxon>Mamiellales</taxon>
        <taxon>Mamiellaceae</taxon>
        <taxon>Micromonas</taxon>
    </lineage>
</organism>
<dbReference type="Pfam" id="PF10294">
    <property type="entry name" value="Methyltransf_16"/>
    <property type="match status" value="1"/>
</dbReference>
<dbReference type="Gene3D" id="3.40.50.150">
    <property type="entry name" value="Vaccinia Virus protein VP39"/>
    <property type="match status" value="1"/>
</dbReference>
<proteinExistence type="predicted"/>
<dbReference type="PANTHER" id="PTHR14614">
    <property type="entry name" value="HEPATOCELLULAR CARCINOMA-ASSOCIATED ANTIGEN"/>
    <property type="match status" value="1"/>
</dbReference>
<dbReference type="RefSeq" id="XP_003056009.1">
    <property type="nucleotide sequence ID" value="XM_003055963.1"/>
</dbReference>